<accession>A0AAD7EXM8</accession>
<evidence type="ECO:0000256" key="1">
    <source>
        <dbReference type="SAM" id="MobiDB-lite"/>
    </source>
</evidence>
<feature type="compositionally biased region" description="Polar residues" evidence="1">
    <location>
        <begin position="151"/>
        <end position="162"/>
    </location>
</feature>
<feature type="compositionally biased region" description="Basic and acidic residues" evidence="1">
    <location>
        <begin position="179"/>
        <end position="191"/>
    </location>
</feature>
<sequence length="222" mass="23335">MSTNPGVYNHLPVQGSGHEELNSLFKNVHYHRSWVPKDYIGTSDDWIYQAMLVHEELNNKFPNRPLEENPSMVYYTAQGTGLAGDQKQSLGKKLNVPKSLRGATAVSAVPAVNPLTGVASAGPFPAFNYSISVAYGTSKKVPNFSGVTKPKQGTGSSGNLGTKSGMGGFGVNHTPSPSRSDRQDQDKRTYKEPTAAGDGGDGGDDDAGAEGGVEDSSGSGDK</sequence>
<organism evidence="2 3">
    <name type="scientific">Mycena albidolilacea</name>
    <dbReference type="NCBI Taxonomy" id="1033008"/>
    <lineage>
        <taxon>Eukaryota</taxon>
        <taxon>Fungi</taxon>
        <taxon>Dikarya</taxon>
        <taxon>Basidiomycota</taxon>
        <taxon>Agaricomycotina</taxon>
        <taxon>Agaricomycetes</taxon>
        <taxon>Agaricomycetidae</taxon>
        <taxon>Agaricales</taxon>
        <taxon>Marasmiineae</taxon>
        <taxon>Mycenaceae</taxon>
        <taxon>Mycena</taxon>
    </lineage>
</organism>
<gene>
    <name evidence="2" type="ORF">DFH08DRAFT_804887</name>
</gene>
<evidence type="ECO:0000313" key="2">
    <source>
        <dbReference type="EMBL" id="KAJ7353324.1"/>
    </source>
</evidence>
<evidence type="ECO:0000313" key="3">
    <source>
        <dbReference type="Proteomes" id="UP001218218"/>
    </source>
</evidence>
<comment type="caution">
    <text evidence="2">The sequence shown here is derived from an EMBL/GenBank/DDBJ whole genome shotgun (WGS) entry which is preliminary data.</text>
</comment>
<protein>
    <submittedName>
        <fullName evidence="2">Uncharacterized protein</fullName>
    </submittedName>
</protein>
<name>A0AAD7EXM8_9AGAR</name>
<dbReference type="AlphaFoldDB" id="A0AAD7EXM8"/>
<feature type="region of interest" description="Disordered" evidence="1">
    <location>
        <begin position="140"/>
        <end position="222"/>
    </location>
</feature>
<dbReference type="EMBL" id="JARIHO010000011">
    <property type="protein sequence ID" value="KAJ7353324.1"/>
    <property type="molecule type" value="Genomic_DNA"/>
</dbReference>
<dbReference type="Proteomes" id="UP001218218">
    <property type="component" value="Unassembled WGS sequence"/>
</dbReference>
<keyword evidence="3" id="KW-1185">Reference proteome</keyword>
<proteinExistence type="predicted"/>
<reference evidence="2" key="1">
    <citation type="submission" date="2023-03" db="EMBL/GenBank/DDBJ databases">
        <title>Massive genome expansion in bonnet fungi (Mycena s.s.) driven by repeated elements and novel gene families across ecological guilds.</title>
        <authorList>
            <consortium name="Lawrence Berkeley National Laboratory"/>
            <person name="Harder C.B."/>
            <person name="Miyauchi S."/>
            <person name="Viragh M."/>
            <person name="Kuo A."/>
            <person name="Thoen E."/>
            <person name="Andreopoulos B."/>
            <person name="Lu D."/>
            <person name="Skrede I."/>
            <person name="Drula E."/>
            <person name="Henrissat B."/>
            <person name="Morin E."/>
            <person name="Kohler A."/>
            <person name="Barry K."/>
            <person name="LaButti K."/>
            <person name="Morin E."/>
            <person name="Salamov A."/>
            <person name="Lipzen A."/>
            <person name="Mereny Z."/>
            <person name="Hegedus B."/>
            <person name="Baldrian P."/>
            <person name="Stursova M."/>
            <person name="Weitz H."/>
            <person name="Taylor A."/>
            <person name="Grigoriev I.V."/>
            <person name="Nagy L.G."/>
            <person name="Martin F."/>
            <person name="Kauserud H."/>
        </authorList>
    </citation>
    <scope>NUCLEOTIDE SEQUENCE</scope>
    <source>
        <strain evidence="2">CBHHK002</strain>
    </source>
</reference>